<name>A0A6J7WJV6_9CAUD</name>
<dbReference type="EMBL" id="LR798257">
    <property type="protein sequence ID" value="CAB5218281.1"/>
    <property type="molecule type" value="Genomic_DNA"/>
</dbReference>
<sequence>MAKVKIERAYIEPSEQEQDFAILIHIKEGNDHILAGKIELNQPLKWLYTENAKNGDLIINNSESMEKHKWDHITREIIDGVL</sequence>
<evidence type="ECO:0000313" key="1">
    <source>
        <dbReference type="EMBL" id="CAB5218281.1"/>
    </source>
</evidence>
<organism evidence="1">
    <name type="scientific">uncultured Caudovirales phage</name>
    <dbReference type="NCBI Taxonomy" id="2100421"/>
    <lineage>
        <taxon>Viruses</taxon>
        <taxon>Duplodnaviria</taxon>
        <taxon>Heunggongvirae</taxon>
        <taxon>Uroviricota</taxon>
        <taxon>Caudoviricetes</taxon>
        <taxon>Peduoviridae</taxon>
        <taxon>Maltschvirus</taxon>
        <taxon>Maltschvirus maltsch</taxon>
    </lineage>
</organism>
<protein>
    <submittedName>
        <fullName evidence="1">Uncharacterized protein</fullName>
    </submittedName>
</protein>
<accession>A0A6J7WJV6</accession>
<reference evidence="1" key="1">
    <citation type="submission" date="2020-05" db="EMBL/GenBank/DDBJ databases">
        <authorList>
            <person name="Chiriac C."/>
            <person name="Salcher M."/>
            <person name="Ghai R."/>
            <person name="Kavagutti S V."/>
        </authorList>
    </citation>
    <scope>NUCLEOTIDE SEQUENCE</scope>
</reference>
<proteinExistence type="predicted"/>
<gene>
    <name evidence="1" type="ORF">UFOVP204_163</name>
</gene>